<feature type="compositionally biased region" description="Low complexity" evidence="1">
    <location>
        <begin position="809"/>
        <end position="839"/>
    </location>
</feature>
<evidence type="ECO:0000313" key="3">
    <source>
        <dbReference type="Proteomes" id="UP000722791"/>
    </source>
</evidence>
<feature type="region of interest" description="Disordered" evidence="1">
    <location>
        <begin position="159"/>
        <end position="197"/>
    </location>
</feature>
<feature type="compositionally biased region" description="Acidic residues" evidence="1">
    <location>
        <begin position="506"/>
        <end position="521"/>
    </location>
</feature>
<feature type="compositionally biased region" description="Basic and acidic residues" evidence="1">
    <location>
        <begin position="2038"/>
        <end position="2050"/>
    </location>
</feature>
<protein>
    <submittedName>
        <fullName evidence="2">Uncharacterized protein</fullName>
    </submittedName>
</protein>
<dbReference type="Proteomes" id="UP000722791">
    <property type="component" value="Unassembled WGS sequence"/>
</dbReference>
<sequence length="2173" mass="225418">MSSETKPGASASVLKSRSGSDVPDPEATTTAADVAKLKRHINTESEAKHRHKRQRAIRDQGSGLANQPAALQQLPVQSVFQEGLGGGEHAGVKAGADPSGDGAARPRAGVGCAATVKHVRFAEHLQGQDPKSHYLGVSAAQGNVQHSVFTITQSVHAQVATQSPGDGSSMAPGGRSVAPANATNGDSEPGGAAAGAAGGQNARLARLLLAALSAQRHQASGAGSGAVGGVAAGIARAPATKGRRRCLEAIANADAVGQFKSGAGAAVAPGMGSGRKRRKSNSAAAADADADADGQLKSGAGAAMPPGMGSGRKRRKSNSAAAADADADADGQLKSGAGAAMPPGMGSGRKRRKSNSAGAADADGVPTTEAAPARTKNPLRRMQRLSSLLWKPGADNSDRPTDSSESGAGNEGEDDDDDIDDDNDDDDHDDDNIVDDNDDYEGVAFNNAVDEDCDDSEEDGDGEGEEVNEEDLQTLVDILRKELGGTMELDWNSDGNWLHNLLSDGEGVEDDEHTDIDDSDFEQWREPKEKTTEGSARGRKGGEGESNGEAGNEDGGADADTSDSAEPTETAPKEHPPDGRCGRRRILWRVDRRTRWRRKAEEYKKRLPGGCLPGMSSGGVLMSNEELWDARLLAKSCLVAEEEPETRHKRLFRKRLPDELAPKWTQLDEAVETELKLSRAMAAGAPLPPPKHPRPHLPSVASATADGAMAGREVIAGGWHLPYDTSSTPYWSARAAPQLGPEAVRDAAAAMGGAGVKGNDNGSGSGGAGVAARRGTAQFGFRIKVHSSRLDGISVQEARARAARLYRTGSSGQMGSDRSSSICSSNGEDCSSDSSSSGEMADPDGDEGQAAAVMAAEEGDEGLGAGICLRHQRSGKAGLHASARVRKVDELLAVPDPECDDGVGPADDVRLERANTAFFDEYFWEQSRTVQKQYDYTVRDGSSTSRPSSQGLGYRQRWLFAHWELTLRCTHPGCGAEKLIHLPAAVPGRLTLEELAASGLRVWVVRPEGNRGEHNHAPPGGGGVLWRSGRPLSELHRLVPEGLQVDMPLATMLPIPLPHQQQLPAAGPSEGAANVTVAADDTRCGGIPPSFHSVPPSQRAAAAVWLLEPPSPPVWKCRGWIWKPREPGGRPQLTICGAINRAGDWAAAGNTGAAGLAGSAKTGLSGSFSGNSCGSCGSCRPDGRHGMLRQLVSAALDQHDPASVTPLQLHGHVAMATSVSGGGVPPMFSLPEVAADAFVVLMQRIARALLHHHLPPLLPQPPPPPSLLLLTPPSGDHTNVEVLNTVVKPIVDAVVKSAAWSWPGITLLHAELGASPPDVAAICAARAFGGLKARKVARKDIIEDPERFVMGDDDCLELQRAAGVLGVAGGSGGGGGSGPPPVDVEEVGDWHMPLAFRQLQRRIAETYSVSVTAKALAEEVAANAVGTQAASEMTTRAADDAARPCSHHQSTMQTQTSRISQVAEVASHAVMALLCSLEAPADLRDQQKSVWLRPEVILGDPYGSSPSGGPFADGALANQRTIFVGGGGRLAPGANGVGCDGDVGLKESRTRSERSESQNGSGFEPGPAPRLALDTAQLLQPELQKHCPQVAALVAPLAPRAEPSIGGDAAAGMLGNAGHSNAVTGGSGIATAAGDAQPAAYVARRRDALAWDDPQAVQPALELCGPAVRVHNPDVDGLRDHPMGMPYMVSVLAKRRRLNSEHVGVGVGSSDKGAYNLCRQEWFYHCLRQQLHPECESFGGPVGQQAGLQLHATGPLHWLPKAANQQAAAEAAAAAVLQTGVAATTSHEGLAVMLRSAVHGGDCHRGRGATAGDDVSTTAMATAAAAGAQLDLLSSSLVAPVPDRQLAAAAIAASVGQRTPAAAAPVITLVPPPAAIKYHANIALARGAMSPPAIRPIFHRRGIPTSTVTLVVQFSIAWASRQRAAMLPAQHVPMPKRRRKKLPGPPVHPPWALESTPMGDPWDIAGIEAVQQTGSVASCDDGQRDDANGGDNRDGSKLTQRLLRAAADAVEADSGLNTSARGAGSFPGYAWRPWVSVTERRTPGSNEDARAANVAQKGQRVEGYSSRQMPGAGKRKLKAGPQHETVAAAGAPAAASGAGSGANASGSGAAQATDECSPLPPSIVMVEELARRSIFSGRADLSARAQARFRAVVQMRGSVLQPGGARGGSGQGN</sequence>
<feature type="compositionally biased region" description="Basic and acidic residues" evidence="1">
    <location>
        <begin position="1543"/>
        <end position="1556"/>
    </location>
</feature>
<accession>A0A8J4G9E1</accession>
<feature type="region of interest" description="Disordered" evidence="1">
    <location>
        <begin position="2009"/>
        <end position="2116"/>
    </location>
</feature>
<feature type="compositionally biased region" description="Low complexity" evidence="1">
    <location>
        <begin position="335"/>
        <end position="344"/>
    </location>
</feature>
<feature type="region of interest" description="Disordered" evidence="1">
    <location>
        <begin position="1975"/>
        <end position="1996"/>
    </location>
</feature>
<feature type="compositionally biased region" description="Low complexity" evidence="1">
    <location>
        <begin position="298"/>
        <end position="307"/>
    </location>
</feature>
<reference evidence="2" key="1">
    <citation type="journal article" date="2021" name="Proc. Natl. Acad. Sci. U.S.A.">
        <title>Three genomes in the algal genus Volvox reveal the fate of a haploid sex-determining region after a transition to homothallism.</title>
        <authorList>
            <person name="Yamamoto K."/>
            <person name="Hamaji T."/>
            <person name="Kawai-Toyooka H."/>
            <person name="Matsuzaki R."/>
            <person name="Takahashi F."/>
            <person name="Nishimura Y."/>
            <person name="Kawachi M."/>
            <person name="Noguchi H."/>
            <person name="Minakuchi Y."/>
            <person name="Umen J.G."/>
            <person name="Toyoda A."/>
            <person name="Nozaki H."/>
        </authorList>
    </citation>
    <scope>NUCLEOTIDE SEQUENCE</scope>
    <source>
        <strain evidence="2">NIES-3785</strain>
    </source>
</reference>
<feature type="region of interest" description="Disordered" evidence="1">
    <location>
        <begin position="83"/>
        <end position="107"/>
    </location>
</feature>
<feature type="compositionally biased region" description="Acidic residues" evidence="1">
    <location>
        <begin position="551"/>
        <end position="563"/>
    </location>
</feature>
<feature type="compositionally biased region" description="Acidic residues" evidence="1">
    <location>
        <begin position="411"/>
        <end position="441"/>
    </location>
</feature>
<gene>
    <name evidence="2" type="ORF">Vretimale_7679</name>
</gene>
<feature type="region of interest" description="Disordered" evidence="1">
    <location>
        <begin position="488"/>
        <end position="584"/>
    </location>
</feature>
<feature type="compositionally biased region" description="Basic and acidic residues" evidence="1">
    <location>
        <begin position="571"/>
        <end position="581"/>
    </location>
</feature>
<proteinExistence type="predicted"/>
<feature type="compositionally biased region" description="Low complexity" evidence="1">
    <location>
        <begin position="2087"/>
        <end position="2112"/>
    </location>
</feature>
<name>A0A8J4G9E1_9CHLO</name>
<feature type="region of interest" description="Disordered" evidence="1">
    <location>
        <begin position="1535"/>
        <end position="1569"/>
    </location>
</feature>
<feature type="compositionally biased region" description="Acidic residues" evidence="1">
    <location>
        <begin position="449"/>
        <end position="472"/>
    </location>
</feature>
<feature type="region of interest" description="Disordered" evidence="1">
    <location>
        <begin position="1"/>
        <end position="69"/>
    </location>
</feature>
<feature type="compositionally biased region" description="Basic and acidic residues" evidence="1">
    <location>
        <begin position="522"/>
        <end position="532"/>
    </location>
</feature>
<feature type="compositionally biased region" description="Basic and acidic residues" evidence="1">
    <location>
        <begin position="1981"/>
        <end position="1996"/>
    </location>
</feature>
<comment type="caution">
    <text evidence="2">The sequence shown here is derived from an EMBL/GenBank/DDBJ whole genome shotgun (WGS) entry which is preliminary data.</text>
</comment>
<organism evidence="2 3">
    <name type="scientific">Volvox reticuliferus</name>
    <dbReference type="NCBI Taxonomy" id="1737510"/>
    <lineage>
        <taxon>Eukaryota</taxon>
        <taxon>Viridiplantae</taxon>
        <taxon>Chlorophyta</taxon>
        <taxon>core chlorophytes</taxon>
        <taxon>Chlorophyceae</taxon>
        <taxon>CS clade</taxon>
        <taxon>Chlamydomonadales</taxon>
        <taxon>Volvocaceae</taxon>
        <taxon>Volvox</taxon>
    </lineage>
</organism>
<evidence type="ECO:0000313" key="2">
    <source>
        <dbReference type="EMBL" id="GIM02853.1"/>
    </source>
</evidence>
<evidence type="ECO:0000256" key="1">
    <source>
        <dbReference type="SAM" id="MobiDB-lite"/>
    </source>
</evidence>
<dbReference type="EMBL" id="BNCQ01000012">
    <property type="protein sequence ID" value="GIM02853.1"/>
    <property type="molecule type" value="Genomic_DNA"/>
</dbReference>
<feature type="region of interest" description="Disordered" evidence="1">
    <location>
        <begin position="263"/>
        <end position="473"/>
    </location>
</feature>
<feature type="region of interest" description="Disordered" evidence="1">
    <location>
        <begin position="806"/>
        <end position="850"/>
    </location>
</feature>